<dbReference type="AlphaFoldDB" id="A0A4C1V181"/>
<protein>
    <submittedName>
        <fullName evidence="1">Uncharacterized protein</fullName>
    </submittedName>
</protein>
<comment type="caution">
    <text evidence="1">The sequence shown here is derived from an EMBL/GenBank/DDBJ whole genome shotgun (WGS) entry which is preliminary data.</text>
</comment>
<dbReference type="Proteomes" id="UP000299102">
    <property type="component" value="Unassembled WGS sequence"/>
</dbReference>
<sequence length="108" mass="12467">MPDLPTSLPQLRAILSRVPLIDIRIKEVAWLYKVKRGKELGEICANRKFDKPVCFSKLPQTARTPDTCYESVKSLYHKTINRFDIEELHVYIDRTVIQGKVIAPLSEL</sequence>
<proteinExistence type="predicted"/>
<name>A0A4C1V181_EUMVA</name>
<reference evidence="1 2" key="1">
    <citation type="journal article" date="2019" name="Commun. Biol.">
        <title>The bagworm genome reveals a unique fibroin gene that provides high tensile strength.</title>
        <authorList>
            <person name="Kono N."/>
            <person name="Nakamura H."/>
            <person name="Ohtoshi R."/>
            <person name="Tomita M."/>
            <person name="Numata K."/>
            <person name="Arakawa K."/>
        </authorList>
    </citation>
    <scope>NUCLEOTIDE SEQUENCE [LARGE SCALE GENOMIC DNA]</scope>
</reference>
<keyword evidence="2" id="KW-1185">Reference proteome</keyword>
<dbReference type="EMBL" id="BGZK01000261">
    <property type="protein sequence ID" value="GBP32548.1"/>
    <property type="molecule type" value="Genomic_DNA"/>
</dbReference>
<dbReference type="OrthoDB" id="411823at2759"/>
<evidence type="ECO:0000313" key="2">
    <source>
        <dbReference type="Proteomes" id="UP000299102"/>
    </source>
</evidence>
<organism evidence="1 2">
    <name type="scientific">Eumeta variegata</name>
    <name type="common">Bagworm moth</name>
    <name type="synonym">Eumeta japonica</name>
    <dbReference type="NCBI Taxonomy" id="151549"/>
    <lineage>
        <taxon>Eukaryota</taxon>
        <taxon>Metazoa</taxon>
        <taxon>Ecdysozoa</taxon>
        <taxon>Arthropoda</taxon>
        <taxon>Hexapoda</taxon>
        <taxon>Insecta</taxon>
        <taxon>Pterygota</taxon>
        <taxon>Neoptera</taxon>
        <taxon>Endopterygota</taxon>
        <taxon>Lepidoptera</taxon>
        <taxon>Glossata</taxon>
        <taxon>Ditrysia</taxon>
        <taxon>Tineoidea</taxon>
        <taxon>Psychidae</taxon>
        <taxon>Oiketicinae</taxon>
        <taxon>Eumeta</taxon>
    </lineage>
</organism>
<accession>A0A4C1V181</accession>
<evidence type="ECO:0000313" key="1">
    <source>
        <dbReference type="EMBL" id="GBP32548.1"/>
    </source>
</evidence>
<gene>
    <name evidence="1" type="ORF">EVAR_23960_1</name>
</gene>